<reference evidence="2" key="1">
    <citation type="submission" date="2021-02" db="EMBL/GenBank/DDBJ databases">
        <authorList>
            <person name="Nieuwenhuis M."/>
            <person name="Van De Peppel L.J.J."/>
        </authorList>
    </citation>
    <scope>NUCLEOTIDE SEQUENCE</scope>
    <source>
        <strain evidence="2">D49</strain>
    </source>
</reference>
<feature type="compositionally biased region" description="Basic and acidic residues" evidence="1">
    <location>
        <begin position="65"/>
        <end position="82"/>
    </location>
</feature>
<dbReference type="OrthoDB" id="529205at2759"/>
<evidence type="ECO:0000313" key="2">
    <source>
        <dbReference type="EMBL" id="KAG5649770.1"/>
    </source>
</evidence>
<evidence type="ECO:0000313" key="3">
    <source>
        <dbReference type="Proteomes" id="UP000717328"/>
    </source>
</evidence>
<reference evidence="2" key="2">
    <citation type="submission" date="2021-10" db="EMBL/GenBank/DDBJ databases">
        <title>Phylogenomics reveals ancestral predisposition of the termite-cultivated fungus Termitomyces towards a domesticated lifestyle.</title>
        <authorList>
            <person name="Auxier B."/>
            <person name="Grum-Grzhimaylo A."/>
            <person name="Cardenas M.E."/>
            <person name="Lodge J.D."/>
            <person name="Laessoe T."/>
            <person name="Pedersen O."/>
            <person name="Smith M.E."/>
            <person name="Kuyper T.W."/>
            <person name="Franco-Molano E.A."/>
            <person name="Baroni T.J."/>
            <person name="Aanen D.K."/>
        </authorList>
    </citation>
    <scope>NUCLEOTIDE SEQUENCE</scope>
    <source>
        <strain evidence="2">D49</strain>
    </source>
</reference>
<keyword evidence="3" id="KW-1185">Reference proteome</keyword>
<feature type="compositionally biased region" description="Polar residues" evidence="1">
    <location>
        <begin position="46"/>
        <end position="64"/>
    </location>
</feature>
<gene>
    <name evidence="2" type="ORF">H0H81_002104</name>
</gene>
<proteinExistence type="predicted"/>
<comment type="caution">
    <text evidence="2">The sequence shown here is derived from an EMBL/GenBank/DDBJ whole genome shotgun (WGS) entry which is preliminary data.</text>
</comment>
<dbReference type="Proteomes" id="UP000717328">
    <property type="component" value="Unassembled WGS sequence"/>
</dbReference>
<organism evidence="2 3">
    <name type="scientific">Sphagnurus paluster</name>
    <dbReference type="NCBI Taxonomy" id="117069"/>
    <lineage>
        <taxon>Eukaryota</taxon>
        <taxon>Fungi</taxon>
        <taxon>Dikarya</taxon>
        <taxon>Basidiomycota</taxon>
        <taxon>Agaricomycotina</taxon>
        <taxon>Agaricomycetes</taxon>
        <taxon>Agaricomycetidae</taxon>
        <taxon>Agaricales</taxon>
        <taxon>Tricholomatineae</taxon>
        <taxon>Lyophyllaceae</taxon>
        <taxon>Sphagnurus</taxon>
    </lineage>
</organism>
<protein>
    <submittedName>
        <fullName evidence="2">Uncharacterized protein</fullName>
    </submittedName>
</protein>
<feature type="compositionally biased region" description="Polar residues" evidence="1">
    <location>
        <begin position="9"/>
        <end position="20"/>
    </location>
</feature>
<dbReference type="AlphaFoldDB" id="A0A9P7KIH9"/>
<dbReference type="EMBL" id="JABCKI010000716">
    <property type="protein sequence ID" value="KAG5649770.1"/>
    <property type="molecule type" value="Genomic_DNA"/>
</dbReference>
<name>A0A9P7KIH9_9AGAR</name>
<sequence length="120" mass="13289">TLEDEKNRNLSGQQHKTSTPHAHAPGWNESLSSTSEANIKADHSESMSTSELQEQTIDYVTSRYSPDDRKTSTTAHYSRDEVSGPLGSARGHEDTEEVYTTTVKYKTTHVVEEGSPQGYS</sequence>
<accession>A0A9P7KIH9</accession>
<evidence type="ECO:0000256" key="1">
    <source>
        <dbReference type="SAM" id="MobiDB-lite"/>
    </source>
</evidence>
<feature type="non-terminal residue" evidence="2">
    <location>
        <position position="120"/>
    </location>
</feature>
<feature type="region of interest" description="Disordered" evidence="1">
    <location>
        <begin position="1"/>
        <end position="97"/>
    </location>
</feature>